<gene>
    <name evidence="1" type="ORF">N7E60_08855</name>
</gene>
<proteinExistence type="predicted"/>
<dbReference type="Proteomes" id="UP001164676">
    <property type="component" value="Chromosome"/>
</dbReference>
<organism evidence="1 2">
    <name type="scientific">Salinivibrio proteolyticus</name>
    <dbReference type="NCBI Taxonomy" id="334715"/>
    <lineage>
        <taxon>Bacteria</taxon>
        <taxon>Pseudomonadati</taxon>
        <taxon>Pseudomonadota</taxon>
        <taxon>Gammaproteobacteria</taxon>
        <taxon>Vibrionales</taxon>
        <taxon>Vibrionaceae</taxon>
        <taxon>Salinivibrio</taxon>
    </lineage>
</organism>
<dbReference type="RefSeq" id="WP_096628975.1">
    <property type="nucleotide sequence ID" value="NZ_CP114584.1"/>
</dbReference>
<reference evidence="1" key="1">
    <citation type="submission" date="2022-09" db="EMBL/GenBank/DDBJ databases">
        <authorList>
            <person name="Li Z.-J."/>
        </authorList>
    </citation>
    <scope>NUCLEOTIDE SEQUENCE</scope>
    <source>
        <strain evidence="1">TGB10</strain>
    </source>
</reference>
<keyword evidence="2" id="KW-1185">Reference proteome</keyword>
<dbReference type="EMBL" id="CP114584">
    <property type="protein sequence ID" value="WBA13839.1"/>
    <property type="molecule type" value="Genomic_DNA"/>
</dbReference>
<sequence length="241" mass="27032">MAYGLKVFGIHGAEIIDGEYQNHCFHNRIELQLSRKDSFGVALYSAEYQVSVPDPMIFISSPVDTAIIGGMYGHRYHYRFVAKHSAKISVYVFSSKPHKIGNETYGLQVFGKNQSLVFDSRWRLLRLAALHTLQPTEPPVKPLDSNSNGPERSIVLPEGREYAARITVARAYNFLKRGTGKWRVLMEWSADDALRVEGNKVTYRKLGTPSSAPGYDDPIAPEGWMSKGSSMLAIADVTNYR</sequence>
<protein>
    <recommendedName>
        <fullName evidence="3">DUF2071 domain-containing protein</fullName>
    </recommendedName>
</protein>
<evidence type="ECO:0008006" key="3">
    <source>
        <dbReference type="Google" id="ProtNLM"/>
    </source>
</evidence>
<evidence type="ECO:0000313" key="2">
    <source>
        <dbReference type="Proteomes" id="UP001164676"/>
    </source>
</evidence>
<name>A0ABY7LBY9_9GAMM</name>
<evidence type="ECO:0000313" key="1">
    <source>
        <dbReference type="EMBL" id="WBA13839.1"/>
    </source>
</evidence>
<accession>A0ABY7LBY9</accession>